<dbReference type="GO" id="GO:0005840">
    <property type="term" value="C:ribosome"/>
    <property type="evidence" value="ECO:0007669"/>
    <property type="project" value="UniProtKB-KW"/>
</dbReference>
<evidence type="ECO:0000256" key="8">
    <source>
        <dbReference type="RuleBase" id="RU000561"/>
    </source>
</evidence>
<evidence type="ECO:0000256" key="5">
    <source>
        <dbReference type="ARBA" id="ARBA00023274"/>
    </source>
</evidence>
<keyword evidence="4 7" id="KW-0689">Ribosomal protein</keyword>
<organism evidence="10">
    <name type="scientific">Auxenochlorella protothecoides</name>
    <name type="common">Green microalga</name>
    <name type="synonym">Chlorella protothecoides</name>
    <dbReference type="NCBI Taxonomy" id="3075"/>
    <lineage>
        <taxon>Eukaryota</taxon>
        <taxon>Viridiplantae</taxon>
        <taxon>Chlorophyta</taxon>
        <taxon>core chlorophytes</taxon>
        <taxon>Trebouxiophyceae</taxon>
        <taxon>Chlorellales</taxon>
        <taxon>Chlorellaceae</taxon>
        <taxon>Auxenochlorella</taxon>
    </lineage>
</organism>
<dbReference type="CDD" id="cd07026">
    <property type="entry name" value="Ribosomal_L20"/>
    <property type="match status" value="1"/>
</dbReference>
<reference evidence="10" key="1">
    <citation type="submission" date="2013-02" db="EMBL/GenBank/DDBJ databases">
        <title>Chloroplast Sequencing of Green Alga Chlorella protothecoides and Comparative Analyses with C. variabilis and C. vulgaris.</title>
        <authorList>
            <person name="Park S.-H."/>
            <person name="Starkenburg S."/>
            <person name="Kyndt J."/>
            <person name="Angelova A."/>
            <person name="Chertkov O."/>
            <person name="Shen X."/>
            <person name="Brown J.K."/>
        </authorList>
    </citation>
    <scope>NUCLEOTIDE SEQUENCE</scope>
</reference>
<keyword evidence="5 7" id="KW-0687">Ribonucleoprotein</keyword>
<evidence type="ECO:0000313" key="11">
    <source>
        <dbReference type="EMBL" id="AGN72478.1"/>
    </source>
</evidence>
<keyword evidence="3 7" id="KW-0694">RNA-binding</keyword>
<keyword evidence="10" id="KW-0934">Plastid</keyword>
<dbReference type="GO" id="GO:0003735">
    <property type="term" value="F:structural constituent of ribosome"/>
    <property type="evidence" value="ECO:0007669"/>
    <property type="project" value="InterPro"/>
</dbReference>
<accession>A0A023HHU4</accession>
<evidence type="ECO:0000256" key="2">
    <source>
        <dbReference type="ARBA" id="ARBA00022730"/>
    </source>
</evidence>
<dbReference type="EMBL" id="KY613608">
    <property type="protein sequence ID" value="ARU77481.1"/>
    <property type="molecule type" value="Genomic_DNA"/>
</dbReference>
<reference evidence="11" key="2">
    <citation type="submission" date="2013-03" db="EMBL/GenBank/DDBJ databases">
        <title>Organelle genomes of microalga Chlorella protothecoides reveal evolution from autotroph to heterotroph.</title>
        <authorList>
            <person name="Yan D."/>
            <person name="Wang Y."/>
            <person name="Shen Y."/>
            <person name="Gong J."/>
            <person name="Gao C."/>
            <person name="Jiang H."/>
            <person name="Dai J."/>
            <person name="Wu Q."/>
        </authorList>
    </citation>
    <scope>NUCLEOTIDE SEQUENCE</scope>
</reference>
<dbReference type="Pfam" id="PF00453">
    <property type="entry name" value="Ribosomal_L20"/>
    <property type="match status" value="1"/>
</dbReference>
<dbReference type="NCBIfam" id="TIGR01032">
    <property type="entry name" value="rplT_bact"/>
    <property type="match status" value="1"/>
</dbReference>
<name>A0A023HHU4_AUXPR</name>
<evidence type="ECO:0000256" key="1">
    <source>
        <dbReference type="ARBA" id="ARBA00007698"/>
    </source>
</evidence>
<evidence type="ECO:0000313" key="12">
    <source>
        <dbReference type="EMBL" id="ARU77481.1"/>
    </source>
</evidence>
<evidence type="ECO:0000256" key="3">
    <source>
        <dbReference type="ARBA" id="ARBA00022884"/>
    </source>
</evidence>
<dbReference type="RefSeq" id="YP_009019378.1">
    <property type="nucleotide sequence ID" value="NC_023775.1"/>
</dbReference>
<dbReference type="PANTHER" id="PTHR10986">
    <property type="entry name" value="39S RIBOSOMAL PROTEIN L20"/>
    <property type="match status" value="1"/>
</dbReference>
<dbReference type="InterPro" id="IPR005813">
    <property type="entry name" value="Ribosomal_bL20"/>
</dbReference>
<dbReference type="PRINTS" id="PR00062">
    <property type="entry name" value="RIBOSOMALL20"/>
</dbReference>
<sequence>MTRVKRGNIAHKRRKEVLDLTKGFRGSSSKLYRTAQQRTIKALTNSYKDRKIKKREFVKIWVSRINAAVRLSGLNYSNFQNQLKTSKILLNRKICSQIALQDKESFDKLLDFIKI</sequence>
<evidence type="ECO:0000256" key="4">
    <source>
        <dbReference type="ARBA" id="ARBA00022980"/>
    </source>
</evidence>
<dbReference type="SUPFAM" id="SSF74731">
    <property type="entry name" value="Ribosomal protein L20"/>
    <property type="match status" value="1"/>
</dbReference>
<dbReference type="InterPro" id="IPR049946">
    <property type="entry name" value="RIBOSOMAL_L20_CS"/>
</dbReference>
<comment type="similarity">
    <text evidence="1 7 8">Belongs to the bacterial ribosomal protein bL20 family.</text>
</comment>
<geneLocation type="chloroplast" evidence="10"/>
<evidence type="ECO:0000256" key="6">
    <source>
        <dbReference type="ARBA" id="ARBA00035295"/>
    </source>
</evidence>
<dbReference type="Gene3D" id="6.10.160.10">
    <property type="match status" value="1"/>
</dbReference>
<evidence type="ECO:0000256" key="9">
    <source>
        <dbReference type="RuleBase" id="RU004311"/>
    </source>
</evidence>
<comment type="subcellular location">
    <subcellularLocation>
        <location evidence="7">Plastid</location>
        <location evidence="7">Chloroplast</location>
    </subcellularLocation>
</comment>
<evidence type="ECO:0000256" key="7">
    <source>
        <dbReference type="HAMAP-Rule" id="MF_00382"/>
    </source>
</evidence>
<keyword evidence="2 7" id="KW-0699">rRNA-binding</keyword>
<comment type="function">
    <text evidence="7 9">Binds directly to 23S ribosomal RNA and is necessary for the in vitro assembly process of the 50S ribosomal subunit. It is not involved in the protein synthesizing functions of that subunit.</text>
</comment>
<dbReference type="GO" id="GO:0000027">
    <property type="term" value="P:ribosomal large subunit assembly"/>
    <property type="evidence" value="ECO:0007669"/>
    <property type="project" value="UniProtKB-UniRule"/>
</dbReference>
<keyword evidence="10" id="KW-0150">Chloroplast</keyword>
<dbReference type="GO" id="GO:0019843">
    <property type="term" value="F:rRNA binding"/>
    <property type="evidence" value="ECO:0007669"/>
    <property type="project" value="UniProtKB-UniRule"/>
</dbReference>
<dbReference type="InterPro" id="IPR035566">
    <property type="entry name" value="Ribosomal_protein_bL20_C"/>
</dbReference>
<dbReference type="GeneID" id="18667204"/>
<dbReference type="AlphaFoldDB" id="A0A023HHU4"/>
<reference evidence="12" key="3">
    <citation type="submission" date="2017-02" db="EMBL/GenBank/DDBJ databases">
        <title>Whole genome sequencing of photosynthetic microalga Auxenochlorella protothecoides UTEX 2341.</title>
        <authorList>
            <person name="Patelou M."/>
            <person name="Skliros D."/>
            <person name="Kalliampakou K.I."/>
            <person name="Ioannidis N.E."/>
            <person name="Papazi A."/>
            <person name="Katharios P."/>
            <person name="Kotzabasis K."/>
            <person name="Flemetakis E."/>
        </authorList>
    </citation>
    <scope>NUCLEOTIDE SEQUENCE</scope>
    <source>
        <strain evidence="12">UTEX 2341</strain>
    </source>
</reference>
<dbReference type="EMBL" id="KC843975">
    <property type="protein sequence ID" value="AGN72478.1"/>
    <property type="molecule type" value="Genomic_DNA"/>
</dbReference>
<dbReference type="FunFam" id="1.10.1900.20:FF:000001">
    <property type="entry name" value="50S ribosomal protein L20"/>
    <property type="match status" value="1"/>
</dbReference>
<gene>
    <name evidence="7 10" type="primary">rpl20</name>
    <name evidence="12" type="ORF">BW920_0067</name>
    <name evidence="11" type="ORF">ChprCp033</name>
</gene>
<dbReference type="Gene3D" id="1.10.1900.20">
    <property type="entry name" value="Ribosomal protein L20"/>
    <property type="match status" value="1"/>
</dbReference>
<dbReference type="GO" id="GO:0009507">
    <property type="term" value="C:chloroplast"/>
    <property type="evidence" value="ECO:0007669"/>
    <property type="project" value="UniProtKB-SubCell"/>
</dbReference>
<dbReference type="PROSITE" id="PS00937">
    <property type="entry name" value="RIBOSOMAL_L20"/>
    <property type="match status" value="1"/>
</dbReference>
<evidence type="ECO:0000313" key="10">
    <source>
        <dbReference type="EMBL" id="AGL10922.1"/>
    </source>
</evidence>
<dbReference type="KEGG" id="apro:CP73_p012"/>
<dbReference type="GO" id="GO:1990904">
    <property type="term" value="C:ribonucleoprotein complex"/>
    <property type="evidence" value="ECO:0007669"/>
    <property type="project" value="UniProtKB-KW"/>
</dbReference>
<protein>
    <recommendedName>
        <fullName evidence="6 7">Large ribosomal subunit protein bL20c</fullName>
    </recommendedName>
</protein>
<proteinExistence type="inferred from homology"/>
<dbReference type="HAMAP" id="MF_00382">
    <property type="entry name" value="Ribosomal_bL20"/>
    <property type="match status" value="1"/>
</dbReference>
<dbReference type="GO" id="GO:0006412">
    <property type="term" value="P:translation"/>
    <property type="evidence" value="ECO:0007669"/>
    <property type="project" value="InterPro"/>
</dbReference>
<dbReference type="EMBL" id="KC631634">
    <property type="protein sequence ID" value="AGL10922.1"/>
    <property type="molecule type" value="Genomic_DNA"/>
</dbReference>